<dbReference type="EMBL" id="ACVC01000053">
    <property type="protein sequence ID" value="EFO64996.1"/>
    <property type="molecule type" value="Genomic_DNA"/>
</dbReference>
<evidence type="ECO:0000313" key="1">
    <source>
        <dbReference type="EMBL" id="EFO64996.1"/>
    </source>
</evidence>
<accession>E1EXS5</accession>
<dbReference type="VEuPathDB" id="GiardiaDB:GLP15_388"/>
<dbReference type="OrthoDB" id="10254381at2759"/>
<comment type="caution">
    <text evidence="1">The sequence shown here is derived from an EMBL/GenBank/DDBJ whole genome shotgun (WGS) entry which is preliminary data.</text>
</comment>
<organism evidence="1 2">
    <name type="scientific">Giardia intestinalis (strain P15)</name>
    <name type="common">Giardia lamblia</name>
    <dbReference type="NCBI Taxonomy" id="658858"/>
    <lineage>
        <taxon>Eukaryota</taxon>
        <taxon>Metamonada</taxon>
        <taxon>Diplomonadida</taxon>
        <taxon>Hexamitidae</taxon>
        <taxon>Giardiinae</taxon>
        <taxon>Giardia</taxon>
    </lineage>
</organism>
<dbReference type="OMA" id="HCNACTR"/>
<reference evidence="1 2" key="1">
    <citation type="journal article" date="2010" name="BMC Genomics">
        <title>Genome analysis and comparative genomics of a Giardia intestinalis assemblage E isolate.</title>
        <authorList>
            <person name="Jerlstrom-Hultqvist J."/>
            <person name="Franzen O."/>
            <person name="Ankarklev J."/>
            <person name="Xu F."/>
            <person name="Nohynkova E."/>
            <person name="Andersson J.O."/>
            <person name="Svard S.G."/>
            <person name="Andersson B."/>
        </authorList>
    </citation>
    <scope>NUCLEOTIDE SEQUENCE [LARGE SCALE GENOMIC DNA]</scope>
    <source>
        <strain evidence="1 2">P15</strain>
    </source>
</reference>
<proteinExistence type="predicted"/>
<name>E1EXS5_GIAIA</name>
<sequence length="294" mass="32849">MLDSHNFIGVLLSILPVRDFPFSIAGEGDSAHIFFQSSDKLCYAKLILQSQCLFLQPELEIYNVSMALQGEKLCAGNLLGQDGSLPTKVVVAAVPLPGNTKSYDCYGFVDLLKFLASMSQAIVDWSAQMNNEIKHSLSDILSAPISQYKQLSISHQAKIELLSNNVPKVTKRLYRSCREVSNLVDREAIEEQMQQFVLHCNACTRTSLRVMKHYQDSISNSQNTLFSVSGESLLMRNIVEKLQAQLFIYQAKIKTLMSSSDVANNLHNPQTLESLLTLVSSFYDGQITRQAFIP</sequence>
<dbReference type="Proteomes" id="UP000008974">
    <property type="component" value="Unassembled WGS sequence"/>
</dbReference>
<evidence type="ECO:0000313" key="2">
    <source>
        <dbReference type="Proteomes" id="UP000008974"/>
    </source>
</evidence>
<gene>
    <name evidence="1" type="ORF">GLP15_388</name>
</gene>
<protein>
    <submittedName>
        <fullName evidence="1">Uncharacterized protein</fullName>
    </submittedName>
</protein>
<dbReference type="AlphaFoldDB" id="E1EXS5"/>